<evidence type="ECO:0000313" key="2">
    <source>
        <dbReference type="EMBL" id="KFD67039.1"/>
    </source>
</evidence>
<dbReference type="Proteomes" id="UP000030764">
    <property type="component" value="Unassembled WGS sequence"/>
</dbReference>
<evidence type="ECO:0000313" key="1">
    <source>
        <dbReference type="EMBL" id="KFD51891.1"/>
    </source>
</evidence>
<dbReference type="EMBL" id="KL367519">
    <property type="protein sequence ID" value="KFD67039.1"/>
    <property type="molecule type" value="Genomic_DNA"/>
</dbReference>
<proteinExistence type="predicted"/>
<organism evidence="2">
    <name type="scientific">Trichuris suis</name>
    <name type="common">pig whipworm</name>
    <dbReference type="NCBI Taxonomy" id="68888"/>
    <lineage>
        <taxon>Eukaryota</taxon>
        <taxon>Metazoa</taxon>
        <taxon>Ecdysozoa</taxon>
        <taxon>Nematoda</taxon>
        <taxon>Enoplea</taxon>
        <taxon>Dorylaimia</taxon>
        <taxon>Trichinellida</taxon>
        <taxon>Trichuridae</taxon>
        <taxon>Trichuris</taxon>
    </lineage>
</organism>
<dbReference type="AlphaFoldDB" id="A0A085NC43"/>
<sequence>MDVAKVKRSYKYRAIWMESCTNDLFIQHDSEAIGTMKPWKLWKQRNYKNMDMIYVDDRIVKERK</sequence>
<protein>
    <submittedName>
        <fullName evidence="2">Uncharacterized protein</fullName>
    </submittedName>
</protein>
<evidence type="ECO:0000313" key="3">
    <source>
        <dbReference type="Proteomes" id="UP000030764"/>
    </source>
</evidence>
<dbReference type="EMBL" id="KL363234">
    <property type="protein sequence ID" value="KFD51891.1"/>
    <property type="molecule type" value="Genomic_DNA"/>
</dbReference>
<name>A0A085NC43_9BILA</name>
<dbReference type="Proteomes" id="UP000030758">
    <property type="component" value="Unassembled WGS sequence"/>
</dbReference>
<keyword evidence="3" id="KW-1185">Reference proteome</keyword>
<reference evidence="2 3" key="1">
    <citation type="journal article" date="2014" name="Nat. Genet.">
        <title>Genome and transcriptome of the porcine whipworm Trichuris suis.</title>
        <authorList>
            <person name="Jex A.R."/>
            <person name="Nejsum P."/>
            <person name="Schwarz E.M."/>
            <person name="Hu L."/>
            <person name="Young N.D."/>
            <person name="Hall R.S."/>
            <person name="Korhonen P.K."/>
            <person name="Liao S."/>
            <person name="Thamsborg S."/>
            <person name="Xia J."/>
            <person name="Xu P."/>
            <person name="Wang S."/>
            <person name="Scheerlinck J.P."/>
            <person name="Hofmann A."/>
            <person name="Sternberg P.W."/>
            <person name="Wang J."/>
            <person name="Gasser R.B."/>
        </authorList>
    </citation>
    <scope>NUCLEOTIDE SEQUENCE [LARGE SCALE GENOMIC DNA]</scope>
    <source>
        <strain evidence="2">DCEP-RM93F</strain>
        <strain evidence="1">DCEP-RM93M</strain>
    </source>
</reference>
<gene>
    <name evidence="1" type="ORF">M513_07220</name>
    <name evidence="2" type="ORF">M514_07220</name>
</gene>
<accession>A0A085NC43</accession>